<proteinExistence type="predicted"/>
<keyword evidence="3" id="KW-1185">Reference proteome</keyword>
<dbReference type="InterPro" id="IPR036849">
    <property type="entry name" value="Enolase-like_C_sf"/>
</dbReference>
<dbReference type="Proteomes" id="UP000326831">
    <property type="component" value="Chromosome"/>
</dbReference>
<gene>
    <name evidence="2" type="ORF">CP968_01900</name>
</gene>
<dbReference type="EMBL" id="CP023701">
    <property type="protein sequence ID" value="QEU77210.1"/>
    <property type="molecule type" value="Genomic_DNA"/>
</dbReference>
<organism evidence="2 3">
    <name type="scientific">Streptomyces subrutilus</name>
    <dbReference type="NCBI Taxonomy" id="36818"/>
    <lineage>
        <taxon>Bacteria</taxon>
        <taxon>Bacillati</taxon>
        <taxon>Actinomycetota</taxon>
        <taxon>Actinomycetes</taxon>
        <taxon>Kitasatosporales</taxon>
        <taxon>Streptomycetaceae</taxon>
        <taxon>Streptomyces</taxon>
    </lineage>
</organism>
<evidence type="ECO:0000256" key="1">
    <source>
        <dbReference type="SAM" id="MobiDB-lite"/>
    </source>
</evidence>
<name>A0A5P2UE55_9ACTN</name>
<dbReference type="SUPFAM" id="SSF51604">
    <property type="entry name" value="Enolase C-terminal domain-like"/>
    <property type="match status" value="1"/>
</dbReference>
<protein>
    <submittedName>
        <fullName evidence="2">Uncharacterized protein</fullName>
    </submittedName>
</protein>
<sequence>MTAVADAPLRDPARARYFADARADLGTAWLEEPPPMDDHDVLSARTAVARLPITAPGPAHERRHRRPARPADPADPARQGAADRRRTRPHPAPSHPSRSTA</sequence>
<feature type="region of interest" description="Disordered" evidence="1">
    <location>
        <begin position="50"/>
        <end position="101"/>
    </location>
</feature>
<reference evidence="2 3" key="1">
    <citation type="submission" date="2017-09" db="EMBL/GenBank/DDBJ databases">
        <authorList>
            <person name="Lee N."/>
            <person name="Cho B.-K."/>
        </authorList>
    </citation>
    <scope>NUCLEOTIDE SEQUENCE [LARGE SCALE GENOMIC DNA]</scope>
    <source>
        <strain evidence="2 3">ATCC 27467</strain>
    </source>
</reference>
<accession>A0A5P2UE55</accession>
<dbReference type="KEGG" id="ssub:CP968_01900"/>
<dbReference type="AlphaFoldDB" id="A0A5P2UE55"/>
<evidence type="ECO:0000313" key="2">
    <source>
        <dbReference type="EMBL" id="QEU77210.1"/>
    </source>
</evidence>
<evidence type="ECO:0000313" key="3">
    <source>
        <dbReference type="Proteomes" id="UP000326831"/>
    </source>
</evidence>